<reference evidence="2 3" key="1">
    <citation type="submission" date="2019-04" db="EMBL/GenBank/DDBJ databases">
        <title>Chromosome genome assembly for Takifugu flavidus.</title>
        <authorList>
            <person name="Xiao S."/>
        </authorList>
    </citation>
    <scope>NUCLEOTIDE SEQUENCE [LARGE SCALE GENOMIC DNA]</scope>
    <source>
        <strain evidence="2">HTHZ2018</strain>
        <tissue evidence="2">Muscle</tissue>
    </source>
</reference>
<dbReference type="EMBL" id="RHFK02000005">
    <property type="protein sequence ID" value="TWW76077.1"/>
    <property type="molecule type" value="Genomic_DNA"/>
</dbReference>
<dbReference type="GO" id="GO:0005654">
    <property type="term" value="C:nucleoplasm"/>
    <property type="evidence" value="ECO:0007669"/>
    <property type="project" value="TreeGrafter"/>
</dbReference>
<evidence type="ECO:0000313" key="3">
    <source>
        <dbReference type="Proteomes" id="UP000324091"/>
    </source>
</evidence>
<sequence>MASLTWLDSSLRRSASLGQEVLERATRRAVDWNNVGVALASSTPGGADWTKGVSMKTHARLGVFAAVAGSMAQVTSQCERFYESGCCSEPSDTDRRHLSRFHPAPVSGKITPATAPGNKNGLSPDEDFDIRVPPGTYAVTAGVADSEQQTLLVNLKAGESFKLTFNF</sequence>
<evidence type="ECO:0000256" key="1">
    <source>
        <dbReference type="SAM" id="MobiDB-lite"/>
    </source>
</evidence>
<accession>A0A5C6PCY0</accession>
<gene>
    <name evidence="2" type="ORF">D4764_13G0007390</name>
</gene>
<dbReference type="GO" id="GO:1901222">
    <property type="term" value="P:regulation of non-canonical NF-kappaB signal transduction"/>
    <property type="evidence" value="ECO:0007669"/>
    <property type="project" value="InterPro"/>
</dbReference>
<feature type="region of interest" description="Disordered" evidence="1">
    <location>
        <begin position="90"/>
        <end position="125"/>
    </location>
</feature>
<evidence type="ECO:0000313" key="2">
    <source>
        <dbReference type="EMBL" id="TWW76077.1"/>
    </source>
</evidence>
<comment type="caution">
    <text evidence="2">The sequence shown here is derived from an EMBL/GenBank/DDBJ whole genome shotgun (WGS) entry which is preliminary data.</text>
</comment>
<evidence type="ECO:0008006" key="4">
    <source>
        <dbReference type="Google" id="ProtNLM"/>
    </source>
</evidence>
<dbReference type="AlphaFoldDB" id="A0A5C6PCY0"/>
<organism evidence="2 3">
    <name type="scientific">Takifugu flavidus</name>
    <name type="common">sansaifugu</name>
    <dbReference type="NCBI Taxonomy" id="433684"/>
    <lineage>
        <taxon>Eukaryota</taxon>
        <taxon>Metazoa</taxon>
        <taxon>Chordata</taxon>
        <taxon>Craniata</taxon>
        <taxon>Vertebrata</taxon>
        <taxon>Euteleostomi</taxon>
        <taxon>Actinopterygii</taxon>
        <taxon>Neopterygii</taxon>
        <taxon>Teleostei</taxon>
        <taxon>Neoteleostei</taxon>
        <taxon>Acanthomorphata</taxon>
        <taxon>Eupercaria</taxon>
        <taxon>Tetraodontiformes</taxon>
        <taxon>Tetradontoidea</taxon>
        <taxon>Tetraodontidae</taxon>
        <taxon>Takifugu</taxon>
    </lineage>
</organism>
<dbReference type="PANTHER" id="PTHR14330:SF2">
    <property type="entry name" value="A-KINASE-INTERACTING PROTEIN 1"/>
    <property type="match status" value="1"/>
</dbReference>
<proteinExistence type="predicted"/>
<name>A0A5C6PCY0_9TELE</name>
<protein>
    <recommendedName>
        <fullName evidence="4">A-kinase-interacting protein 1</fullName>
    </recommendedName>
</protein>
<dbReference type="PANTHER" id="PTHR14330">
    <property type="entry name" value="A-KINASE-INTERACTING PROTEIN 1"/>
    <property type="match status" value="1"/>
</dbReference>
<dbReference type="InterPro" id="IPR033214">
    <property type="entry name" value="AKIP1"/>
</dbReference>
<keyword evidence="3" id="KW-1185">Reference proteome</keyword>
<dbReference type="Proteomes" id="UP000324091">
    <property type="component" value="Chromosome 13"/>
</dbReference>